<feature type="region of interest" description="Disordered" evidence="2">
    <location>
        <begin position="116"/>
        <end position="138"/>
    </location>
</feature>
<protein>
    <submittedName>
        <fullName evidence="5">RND efflux system, outer membrane lipoprotein, NodT family</fullName>
    </submittedName>
</protein>
<feature type="coiled-coil region" evidence="1">
    <location>
        <begin position="232"/>
        <end position="259"/>
    </location>
</feature>
<keyword evidence="5" id="KW-0449">Lipoprotein</keyword>
<dbReference type="NCBIfam" id="TIGR01845">
    <property type="entry name" value="outer_NodT"/>
    <property type="match status" value="1"/>
</dbReference>
<dbReference type="InterPro" id="IPR003423">
    <property type="entry name" value="OMP_efflux"/>
</dbReference>
<dbReference type="PANTHER" id="PTHR30203:SF33">
    <property type="entry name" value="BLR4455 PROTEIN"/>
    <property type="match status" value="1"/>
</dbReference>
<dbReference type="SUPFAM" id="SSF56954">
    <property type="entry name" value="Outer membrane efflux proteins (OEP)"/>
    <property type="match status" value="1"/>
</dbReference>
<proteinExistence type="predicted"/>
<sequence length="494" mass="53258">MRLPRLSLRLRPAALALPLLLAGCAIGPDYERPATPMSAQFKQLDGWRLAEPAEVMRDDQWWARYQDGTLSALVRDIDVSNQNLAQAEARYRQALALSDGARAGFFPTLGASASASRSGSSGNGGNGSGSGQGSGSNAGTRYEAGLTASWLPDIWGKVRREVEAGRATAQASAADLAAARLSAQSSLALAYFQLRVLDQQAVLLSRTVQAYERSLTLTRNQYEAGLTARADVVQAETQLEQVRVQLRDLDWQRAQQENAIAVLVGRVPSDFSLPRVDGLPRLPAIPQALPSTLLQRRPDISSAERTVAAANARIGVAEAAWFPDLTLSASGSLQHNNFADWISAPYRVWSLGPALALSLFDGGARSAALAQATASYDEQVARYRQTVLDGLRETEDALALLRTMEAEIVQQRRVVALAEENETLVTNRYREGIVTFLEVAVAQNTTLTARRTLLQLQGTQLQASVQLMTALGGGWDGDLAPETGPLSPRRTTPD</sequence>
<dbReference type="GO" id="GO:0016020">
    <property type="term" value="C:membrane"/>
    <property type="evidence" value="ECO:0007669"/>
    <property type="project" value="InterPro"/>
</dbReference>
<dbReference type="PROSITE" id="PS51257">
    <property type="entry name" value="PROKAR_LIPOPROTEIN"/>
    <property type="match status" value="1"/>
</dbReference>
<dbReference type="EMBL" id="CAADIP010000049">
    <property type="protein sequence ID" value="VFR95917.1"/>
    <property type="molecule type" value="Genomic_DNA"/>
</dbReference>
<name>A0A484V8R8_9ZZZZ</name>
<reference evidence="5" key="1">
    <citation type="submission" date="2019-03" db="EMBL/GenBank/DDBJ databases">
        <authorList>
            <person name="Danneels B."/>
        </authorList>
    </citation>
    <scope>NUCLEOTIDE SEQUENCE</scope>
</reference>
<evidence type="ECO:0000313" key="5">
    <source>
        <dbReference type="EMBL" id="VFR95917.1"/>
    </source>
</evidence>
<dbReference type="GO" id="GO:0015562">
    <property type="term" value="F:efflux transmembrane transporter activity"/>
    <property type="evidence" value="ECO:0007669"/>
    <property type="project" value="InterPro"/>
</dbReference>
<dbReference type="InterPro" id="IPR010131">
    <property type="entry name" value="MdtP/NodT-like"/>
</dbReference>
<dbReference type="Gene3D" id="1.20.1600.10">
    <property type="entry name" value="Outer membrane efflux proteins (OEP)"/>
    <property type="match status" value="1"/>
</dbReference>
<dbReference type="Pfam" id="PF02321">
    <property type="entry name" value="OEP"/>
    <property type="match status" value="2"/>
</dbReference>
<evidence type="ECO:0000313" key="3">
    <source>
        <dbReference type="EMBL" id="VFR56769.1"/>
    </source>
</evidence>
<dbReference type="Gene3D" id="2.20.200.10">
    <property type="entry name" value="Outer membrane efflux proteins (OEP)"/>
    <property type="match status" value="1"/>
</dbReference>
<feature type="coiled-coil region" evidence="1">
    <location>
        <begin position="70"/>
        <end position="97"/>
    </location>
</feature>
<dbReference type="EMBL" id="CAADIZ010000012">
    <property type="protein sequence ID" value="VFS22371.1"/>
    <property type="molecule type" value="Genomic_DNA"/>
</dbReference>
<dbReference type="PANTHER" id="PTHR30203">
    <property type="entry name" value="OUTER MEMBRANE CATION EFFLUX PROTEIN"/>
    <property type="match status" value="1"/>
</dbReference>
<organism evidence="5">
    <name type="scientific">plant metagenome</name>
    <dbReference type="NCBI Taxonomy" id="1297885"/>
    <lineage>
        <taxon>unclassified sequences</taxon>
        <taxon>metagenomes</taxon>
        <taxon>organismal metagenomes</taxon>
    </lineage>
</organism>
<evidence type="ECO:0000256" key="2">
    <source>
        <dbReference type="SAM" id="MobiDB-lite"/>
    </source>
</evidence>
<dbReference type="EMBL" id="CAADIK010000029">
    <property type="protein sequence ID" value="VFR72335.1"/>
    <property type="molecule type" value="Genomic_DNA"/>
</dbReference>
<evidence type="ECO:0000313" key="6">
    <source>
        <dbReference type="EMBL" id="VFS22371.1"/>
    </source>
</evidence>
<keyword evidence="1" id="KW-0175">Coiled coil</keyword>
<dbReference type="EMBL" id="CAADII010000069">
    <property type="protein sequence ID" value="VFR56769.1"/>
    <property type="molecule type" value="Genomic_DNA"/>
</dbReference>
<feature type="region of interest" description="Disordered" evidence="2">
    <location>
        <begin position="474"/>
        <end position="494"/>
    </location>
</feature>
<gene>
    <name evidence="3" type="ORF">BRI6_4113</name>
    <name evidence="4" type="ORF">BRI9_4173</name>
    <name evidence="5" type="ORF">IVO3_4171</name>
    <name evidence="6" type="ORF">RAN7_4103</name>
</gene>
<evidence type="ECO:0000256" key="1">
    <source>
        <dbReference type="SAM" id="Coils"/>
    </source>
</evidence>
<dbReference type="AlphaFoldDB" id="A0A484V8R8"/>
<accession>A0A484V8R8</accession>
<evidence type="ECO:0000313" key="4">
    <source>
        <dbReference type="EMBL" id="VFR72335.1"/>
    </source>
</evidence>
<feature type="compositionally biased region" description="Gly residues" evidence="2">
    <location>
        <begin position="121"/>
        <end position="136"/>
    </location>
</feature>